<evidence type="ECO:0000313" key="1">
    <source>
        <dbReference type="EMBL" id="RRO06585.1"/>
    </source>
</evidence>
<gene>
    <name evidence="1" type="ORF">DMB85_015405</name>
</gene>
<dbReference type="EMBL" id="QHJW02000038">
    <property type="protein sequence ID" value="RRO06585.1"/>
    <property type="molecule type" value="Genomic_DNA"/>
</dbReference>
<accession>A0A3R8PKB6</accession>
<protein>
    <submittedName>
        <fullName evidence="1">Uncharacterized protein</fullName>
    </submittedName>
</protein>
<proteinExistence type="predicted"/>
<sequence length="60" mass="6592">MILITIIIIFALRQLLLAGTEGEHDIAHIASSIILASRRAGFFLPKKRPPQVLTLLSISL</sequence>
<reference evidence="1" key="1">
    <citation type="submission" date="2018-11" db="EMBL/GenBank/DDBJ databases">
        <title>Draft genome sequences of proposed Pectobacterium aquaticum sp. nov. isolated in France from fresh water.</title>
        <authorList>
            <person name="Pedron J."/>
            <person name="Barny M.A."/>
        </authorList>
    </citation>
    <scope>NUCLEOTIDE SEQUENCE [LARGE SCALE GENOMIC DNA]</scope>
    <source>
        <strain evidence="1">A35-S23-M15</strain>
    </source>
</reference>
<name>A0A3R8PKB6_9GAMM</name>
<evidence type="ECO:0000313" key="2">
    <source>
        <dbReference type="Proteomes" id="UP000256817"/>
    </source>
</evidence>
<organism evidence="1 2">
    <name type="scientific">Pectobacterium aquaticum</name>
    <dbReference type="NCBI Taxonomy" id="2204145"/>
    <lineage>
        <taxon>Bacteria</taxon>
        <taxon>Pseudomonadati</taxon>
        <taxon>Pseudomonadota</taxon>
        <taxon>Gammaproteobacteria</taxon>
        <taxon>Enterobacterales</taxon>
        <taxon>Pectobacteriaceae</taxon>
        <taxon>Pectobacterium</taxon>
    </lineage>
</organism>
<comment type="caution">
    <text evidence="1">The sequence shown here is derived from an EMBL/GenBank/DDBJ whole genome shotgun (WGS) entry which is preliminary data.</text>
</comment>
<dbReference type="Proteomes" id="UP000256817">
    <property type="component" value="Unassembled WGS sequence"/>
</dbReference>
<keyword evidence="2" id="KW-1185">Reference proteome</keyword>